<dbReference type="InterPro" id="IPR007197">
    <property type="entry name" value="rSAM"/>
</dbReference>
<feature type="domain" description="Radical SAM core" evidence="5">
    <location>
        <begin position="11"/>
        <end position="193"/>
    </location>
</feature>
<sequence length="417" mass="45836">MQIVADVGGIPGKDCRGFCKYCYFRKVKSIEPLGCSKCSPGKVGCSNCSEGVSETKNEFKMPFFVVNEIQTTLMMTNPNDSNLKVNISGGGDVSCYPHLEELTGTLKQFDIPMHLGYTSGKGIDDAEMATRLINHGVDEVTYTLFASNPELRADWMKDPNPEESIKAAKIFAESTDLHAATVIIPGVNDGDILHQTCEDLESWGAKALILMRFANTTNEGLILGNEPVIKGINSTSIDEFQKLVESINKEYNIRVTGTPVSDPDTGAPFALSKNENEVYLQFIQDITGEATIVTSKIAAPYIEKIFDKLDTNDVNVVATKKDIACLITKDDLEDLDLSDVKDTVIIPGRCFVHQIDAEKIFSSDGIERVVGRGPEKLSVDGEMSGTLTEENVIEKEIELFRDLVEAINFFGMKMKKT</sequence>
<keyword evidence="2" id="KW-0479">Metal-binding</keyword>
<dbReference type="Proteomes" id="UP000191661">
    <property type="component" value="Unassembled WGS sequence"/>
</dbReference>
<keyword evidence="4" id="KW-0411">Iron-sulfur</keyword>
<keyword evidence="1" id="KW-0949">S-adenosyl-L-methionine</keyword>
<dbReference type="Gene3D" id="3.20.20.70">
    <property type="entry name" value="Aldolase class I"/>
    <property type="match status" value="1"/>
</dbReference>
<evidence type="ECO:0000313" key="7">
    <source>
        <dbReference type="Proteomes" id="UP000191661"/>
    </source>
</evidence>
<dbReference type="GO" id="GO:0051536">
    <property type="term" value="F:iron-sulfur cluster binding"/>
    <property type="evidence" value="ECO:0007669"/>
    <property type="project" value="UniProtKB-KW"/>
</dbReference>
<dbReference type="NCBIfam" id="TIGR03278">
    <property type="entry name" value="methan_mark_10"/>
    <property type="match status" value="1"/>
</dbReference>
<dbReference type="GO" id="GO:0046872">
    <property type="term" value="F:metal ion binding"/>
    <property type="evidence" value="ECO:0007669"/>
    <property type="project" value="UniProtKB-KW"/>
</dbReference>
<evidence type="ECO:0000256" key="4">
    <source>
        <dbReference type="ARBA" id="ARBA00023014"/>
    </source>
</evidence>
<dbReference type="SFLD" id="SFLDS00029">
    <property type="entry name" value="Radical_SAM"/>
    <property type="match status" value="1"/>
</dbReference>
<dbReference type="InterPro" id="IPR058240">
    <property type="entry name" value="rSAM_sf"/>
</dbReference>
<accession>A0A1V6N4G9</accession>
<dbReference type="AlphaFoldDB" id="A0A1V6N4G9"/>
<evidence type="ECO:0000313" key="6">
    <source>
        <dbReference type="EMBL" id="OQD59600.1"/>
    </source>
</evidence>
<dbReference type="OrthoDB" id="63821at2157"/>
<keyword evidence="7" id="KW-1185">Reference proteome</keyword>
<evidence type="ECO:0000256" key="3">
    <source>
        <dbReference type="ARBA" id="ARBA00023004"/>
    </source>
</evidence>
<dbReference type="GO" id="GO:0003824">
    <property type="term" value="F:catalytic activity"/>
    <property type="evidence" value="ECO:0007669"/>
    <property type="project" value="InterPro"/>
</dbReference>
<dbReference type="Pfam" id="PF04055">
    <property type="entry name" value="Radical_SAM"/>
    <property type="match status" value="1"/>
</dbReference>
<evidence type="ECO:0000259" key="5">
    <source>
        <dbReference type="Pfam" id="PF04055"/>
    </source>
</evidence>
<evidence type="ECO:0000256" key="1">
    <source>
        <dbReference type="ARBA" id="ARBA00022691"/>
    </source>
</evidence>
<organism evidence="6 7">
    <name type="scientific">Methanobrevibacter arboriphilus JCM 13429 = DSM 1125</name>
    <dbReference type="NCBI Taxonomy" id="1300164"/>
    <lineage>
        <taxon>Archaea</taxon>
        <taxon>Methanobacteriati</taxon>
        <taxon>Methanobacteriota</taxon>
        <taxon>Methanomada group</taxon>
        <taxon>Methanobacteria</taxon>
        <taxon>Methanobacteriales</taxon>
        <taxon>Methanobacteriaceae</taxon>
        <taxon>Methanobrevibacter</taxon>
    </lineage>
</organism>
<keyword evidence="3" id="KW-0408">Iron</keyword>
<dbReference type="InterPro" id="IPR017672">
    <property type="entry name" value="MA_4551-like"/>
</dbReference>
<gene>
    <name evidence="6" type="ORF">MBBAR_2c00480</name>
</gene>
<protein>
    <recommendedName>
        <fullName evidence="5">Radical SAM core domain-containing protein</fullName>
    </recommendedName>
</protein>
<comment type="caution">
    <text evidence="6">The sequence shown here is derived from an EMBL/GenBank/DDBJ whole genome shotgun (WGS) entry which is preliminary data.</text>
</comment>
<evidence type="ECO:0000256" key="2">
    <source>
        <dbReference type="ARBA" id="ARBA00022723"/>
    </source>
</evidence>
<dbReference type="SUPFAM" id="SSF102114">
    <property type="entry name" value="Radical SAM enzymes"/>
    <property type="match status" value="1"/>
</dbReference>
<reference evidence="6 7" key="1">
    <citation type="submission" date="2014-12" db="EMBL/GenBank/DDBJ databases">
        <title>Genome sequence of Methanobrevibacter arboriphilicus DH1, DSM1125.</title>
        <authorList>
            <person name="Poehlein A."/>
            <person name="Thauer R.K."/>
            <person name="Seedorf H."/>
            <person name="Daniel R."/>
        </authorList>
    </citation>
    <scope>NUCLEOTIDE SEQUENCE [LARGE SCALE GENOMIC DNA]</scope>
    <source>
        <strain evidence="6 7">DH1</strain>
    </source>
</reference>
<proteinExistence type="predicted"/>
<dbReference type="InterPro" id="IPR013785">
    <property type="entry name" value="Aldolase_TIM"/>
</dbReference>
<dbReference type="RefSeq" id="WP_080459577.1">
    <property type="nucleotide sequence ID" value="NZ_JXMW01000002.1"/>
</dbReference>
<name>A0A1V6N4G9_METAZ</name>
<dbReference type="EMBL" id="JXMW01000002">
    <property type="protein sequence ID" value="OQD59600.1"/>
    <property type="molecule type" value="Genomic_DNA"/>
</dbReference>